<dbReference type="InterPro" id="IPR038021">
    <property type="entry name" value="Putative_hydro-lyase"/>
</dbReference>
<dbReference type="Pfam" id="PF14336">
    <property type="entry name" value="GLUCM-like_C"/>
    <property type="match status" value="1"/>
</dbReference>
<protein>
    <submittedName>
        <fullName evidence="4">D-glutamate cyclase</fullName>
    </submittedName>
</protein>
<dbReference type="SUPFAM" id="SSF160920">
    <property type="entry name" value="PSTPO5379-like"/>
    <property type="match status" value="1"/>
</dbReference>
<sequence length="586" mass="63445">GPQTTSMVVLNRSLAPAFDSFCQANSPLGRSEPSKWILPALGAASDTRTGCPQFWKYEFGICMGSLASLEEYSQQPKDMVAFVLGCSFSPEEALKEAGLPSRDSGGHGYGSAYKITVPCSTTAGFCCPLMVTVRPVPKDKLEKLMQASCSIAGEHGQPIHIGHPDLLGIKDLSQPAYGDIVVCQPGDVPVFWPSQLTSLEAVSSCKASLAVTSAAGYMILTDLKGAKMPATCLTPEGILEVHHISDPLYYSIASASAVQKIRELETLITVDPGKKQNIHTFRQDKLLRASLSLSHTHSVLLTAIPTHFTHKPPEETDPPGAIALAIFLQALEKEASIVVDRRALILHGKLVEEAFEQGGVLKTQIPLLTYQDGSAEAVQAFLRKDGDPKSPAYFDHLVATEHAGRAANGNYYNARKMNIEHLADPIDDLFLAAQNIPDISSTGGASVSFGGVGLERGVIKVGSLGKHLRKTLFFVCFFEASFVMVQATRSWVGHTTPCLLCILTRCLCHQQELEMGKDTTSVAKRQLLLSLLHFLFQEEKMLGILMKHKVRNRVLGIVGMEVDGLPFHGTHAEMIQKLVDGTTVCL</sequence>
<dbReference type="GO" id="GO:0047820">
    <property type="term" value="F:D-glutamate cyclase activity"/>
    <property type="evidence" value="ECO:0007669"/>
    <property type="project" value="TreeGrafter"/>
</dbReference>
<dbReference type="Pfam" id="PF07286">
    <property type="entry name" value="D-Glu_cyclase"/>
    <property type="match status" value="1"/>
</dbReference>
<organism evidence="4 5">
    <name type="scientific">Loxodonta africana</name>
    <name type="common">African elephant</name>
    <dbReference type="NCBI Taxonomy" id="9785"/>
    <lineage>
        <taxon>Eukaryota</taxon>
        <taxon>Metazoa</taxon>
        <taxon>Chordata</taxon>
        <taxon>Craniata</taxon>
        <taxon>Vertebrata</taxon>
        <taxon>Euteleostomi</taxon>
        <taxon>Mammalia</taxon>
        <taxon>Eutheria</taxon>
        <taxon>Afrotheria</taxon>
        <taxon>Proboscidea</taxon>
        <taxon>Elephantidae</taxon>
        <taxon>Loxodonta</taxon>
    </lineage>
</organism>
<accession>G5E6X1</accession>
<evidence type="ECO:0000256" key="2">
    <source>
        <dbReference type="ARBA" id="ARBA00023239"/>
    </source>
</evidence>
<dbReference type="OMA" id="HIGHPGL"/>
<evidence type="ECO:0000313" key="5">
    <source>
        <dbReference type="Proteomes" id="UP000007646"/>
    </source>
</evidence>
<dbReference type="HOGENOM" id="CLU_033607_0_0_1"/>
<dbReference type="InParanoid" id="G5E6X1"/>
<comment type="similarity">
    <text evidence="1">Belongs to the D-glutamate cyclase family.</text>
</comment>
<name>G5E6X1_LOXAF</name>
<keyword evidence="5" id="KW-1185">Reference proteome</keyword>
<dbReference type="PANTHER" id="PTHR32022">
    <property type="entry name" value="D-GLUTAMATE CYCLASE, MITOCHONDRIAL"/>
    <property type="match status" value="1"/>
</dbReference>
<proteinExistence type="inferred from homology"/>
<reference evidence="4 5" key="1">
    <citation type="submission" date="2009-06" db="EMBL/GenBank/DDBJ databases">
        <title>The Genome Sequence of Loxodonta africana (African elephant).</title>
        <authorList>
            <person name="Di Palma F."/>
            <person name="Heiman D."/>
            <person name="Young S."/>
            <person name="Johnson J."/>
            <person name="Lander E.S."/>
            <person name="Lindblad-Toh K."/>
        </authorList>
    </citation>
    <scope>NUCLEOTIDE SEQUENCE [LARGE SCALE GENOMIC DNA]</scope>
    <source>
        <strain evidence="4 5">Isolate ISIS603380</strain>
    </source>
</reference>
<dbReference type="AlphaFoldDB" id="G5E6X1"/>
<evidence type="ECO:0000259" key="3">
    <source>
        <dbReference type="Pfam" id="PF14336"/>
    </source>
</evidence>
<dbReference type="Gene3D" id="3.40.1640.10">
    <property type="entry name" value="PSTPO5379-like"/>
    <property type="match status" value="1"/>
</dbReference>
<gene>
    <name evidence="4" type="primary">DGLUCY</name>
</gene>
<keyword evidence="2" id="KW-0456">Lyase</keyword>
<dbReference type="PANTHER" id="PTHR32022:SF10">
    <property type="entry name" value="D-GLUTAMATE CYCLASE, MITOCHONDRIAL"/>
    <property type="match status" value="1"/>
</dbReference>
<reference evidence="4" key="2">
    <citation type="submission" date="2025-08" db="UniProtKB">
        <authorList>
            <consortium name="Ensembl"/>
        </authorList>
    </citation>
    <scope>IDENTIFICATION</scope>
    <source>
        <strain evidence="4">Isolate ISIS603380</strain>
    </source>
</reference>
<feature type="domain" description="D-glutamate cyclase-like C-terminal" evidence="3">
    <location>
        <begin position="264"/>
        <end position="578"/>
    </location>
</feature>
<dbReference type="GO" id="GO:0006536">
    <property type="term" value="P:glutamate metabolic process"/>
    <property type="evidence" value="ECO:0007669"/>
    <property type="project" value="TreeGrafter"/>
</dbReference>
<dbReference type="STRING" id="9785.ENSLAFP00000005970"/>
<dbReference type="FunCoup" id="G5E6X1">
    <property type="interactions" value="8"/>
</dbReference>
<dbReference type="Gene3D" id="3.30.2040.10">
    <property type="entry name" value="PSTPO5379-like domain"/>
    <property type="match status" value="1"/>
</dbReference>
<evidence type="ECO:0000256" key="1">
    <source>
        <dbReference type="ARBA" id="ARBA00007896"/>
    </source>
</evidence>
<reference evidence="4" key="3">
    <citation type="submission" date="2025-09" db="UniProtKB">
        <authorList>
            <consortium name="Ensembl"/>
        </authorList>
    </citation>
    <scope>IDENTIFICATION</scope>
    <source>
        <strain evidence="4">Isolate ISIS603380</strain>
    </source>
</reference>
<dbReference type="InterPro" id="IPR025504">
    <property type="entry name" value="GLUCM_C"/>
</dbReference>
<dbReference type="Gene3D" id="3.90.1640.20">
    <property type="entry name" value="TON_0340"/>
    <property type="match status" value="1"/>
</dbReference>
<dbReference type="InterPro" id="IPR009906">
    <property type="entry name" value="D-Glu_cyclase"/>
</dbReference>
<dbReference type="GeneTree" id="ENSGT00390000002237"/>
<dbReference type="Ensembl" id="ENSLAFT00000007100.3">
    <property type="protein sequence ID" value="ENSLAFP00000005970.3"/>
    <property type="gene ID" value="ENSLAFG00000007099.3"/>
</dbReference>
<dbReference type="eggNOG" id="ENOG502QV7A">
    <property type="taxonomic scope" value="Eukaryota"/>
</dbReference>
<dbReference type="FunFam" id="3.30.2040.10:FF:000001">
    <property type="entry name" value="D-glutamate cyclase, mitochondrial"/>
    <property type="match status" value="1"/>
</dbReference>
<evidence type="ECO:0000313" key="4">
    <source>
        <dbReference type="Ensembl" id="ENSLAFP00000005970.3"/>
    </source>
</evidence>
<dbReference type="Proteomes" id="UP000007646">
    <property type="component" value="Unassembled WGS sequence"/>
</dbReference>